<comment type="cofactor">
    <cofactor evidence="1">
        <name>Mn(2+)</name>
        <dbReference type="ChEBI" id="CHEBI:29035"/>
    </cofactor>
</comment>
<keyword evidence="1" id="KW-0904">Protein phosphatase</keyword>
<reference evidence="4 5" key="1">
    <citation type="submission" date="2016-02" db="EMBL/GenBank/DDBJ databases">
        <title>Genome analysis of coral dinoflagellate symbionts highlights evolutionary adaptations to a symbiotic lifestyle.</title>
        <authorList>
            <person name="Aranda M."/>
            <person name="Li Y."/>
            <person name="Liew Y.J."/>
            <person name="Baumgarten S."/>
            <person name="Simakov O."/>
            <person name="Wilson M."/>
            <person name="Piel J."/>
            <person name="Ashoor H."/>
            <person name="Bougouffa S."/>
            <person name="Bajic V.B."/>
            <person name="Ryu T."/>
            <person name="Ravasi T."/>
            <person name="Bayer T."/>
            <person name="Micklem G."/>
            <person name="Kim H."/>
            <person name="Bhak J."/>
            <person name="Lajeunesse T.C."/>
            <person name="Voolstra C.R."/>
        </authorList>
    </citation>
    <scope>NUCLEOTIDE SEQUENCE [LARGE SCALE GENOMIC DNA]</scope>
    <source>
        <strain evidence="4 5">CCMP2467</strain>
    </source>
</reference>
<dbReference type="PANTHER" id="PTHR12320:SF1">
    <property type="entry name" value="PROTEIN PHOSPHATASE PTC7 HOMOLOG"/>
    <property type="match status" value="1"/>
</dbReference>
<comment type="catalytic activity">
    <reaction evidence="1">
        <text>O-phospho-L-threonyl-[protein] + H2O = L-threonyl-[protein] + phosphate</text>
        <dbReference type="Rhea" id="RHEA:47004"/>
        <dbReference type="Rhea" id="RHEA-COMP:11060"/>
        <dbReference type="Rhea" id="RHEA-COMP:11605"/>
        <dbReference type="ChEBI" id="CHEBI:15377"/>
        <dbReference type="ChEBI" id="CHEBI:30013"/>
        <dbReference type="ChEBI" id="CHEBI:43474"/>
        <dbReference type="ChEBI" id="CHEBI:61977"/>
        <dbReference type="EC" id="3.1.3.16"/>
    </reaction>
</comment>
<accession>A0A1Q9F284</accession>
<evidence type="ECO:0000259" key="3">
    <source>
        <dbReference type="PROSITE" id="PS51746"/>
    </source>
</evidence>
<protein>
    <recommendedName>
        <fullName evidence="1">Protein phosphatase</fullName>
        <ecNumber evidence="1">3.1.3.16</ecNumber>
    </recommendedName>
</protein>
<dbReference type="GO" id="GO:0046872">
    <property type="term" value="F:metal ion binding"/>
    <property type="evidence" value="ECO:0007669"/>
    <property type="project" value="UniProtKB-UniRule"/>
</dbReference>
<dbReference type="GO" id="GO:0004722">
    <property type="term" value="F:protein serine/threonine phosphatase activity"/>
    <property type="evidence" value="ECO:0007669"/>
    <property type="project" value="UniProtKB-EC"/>
</dbReference>
<name>A0A1Q9F284_SYMMI</name>
<keyword evidence="1" id="KW-0378">Hydrolase</keyword>
<comment type="catalytic activity">
    <reaction evidence="1">
        <text>O-phospho-L-seryl-[protein] + H2O = L-seryl-[protein] + phosphate</text>
        <dbReference type="Rhea" id="RHEA:20629"/>
        <dbReference type="Rhea" id="RHEA-COMP:9863"/>
        <dbReference type="Rhea" id="RHEA-COMP:11604"/>
        <dbReference type="ChEBI" id="CHEBI:15377"/>
        <dbReference type="ChEBI" id="CHEBI:29999"/>
        <dbReference type="ChEBI" id="CHEBI:43474"/>
        <dbReference type="ChEBI" id="CHEBI:83421"/>
        <dbReference type="EC" id="3.1.3.16"/>
    </reaction>
</comment>
<dbReference type="AlphaFoldDB" id="A0A1Q9F284"/>
<keyword evidence="1" id="KW-0464">Manganese</keyword>
<feature type="region of interest" description="Disordered" evidence="2">
    <location>
        <begin position="92"/>
        <end position="112"/>
    </location>
</feature>
<dbReference type="PANTHER" id="PTHR12320">
    <property type="entry name" value="PROTEIN PHOSPHATASE 2C"/>
    <property type="match status" value="1"/>
</dbReference>
<dbReference type="SMART" id="SM00332">
    <property type="entry name" value="PP2Cc"/>
    <property type="match status" value="1"/>
</dbReference>
<evidence type="ECO:0000313" key="4">
    <source>
        <dbReference type="EMBL" id="OLQ13767.1"/>
    </source>
</evidence>
<dbReference type="OrthoDB" id="60843at2759"/>
<comment type="similarity">
    <text evidence="1">Belongs to the PP2C family.</text>
</comment>
<keyword evidence="1" id="KW-0460">Magnesium</keyword>
<dbReference type="SMART" id="SM00331">
    <property type="entry name" value="PP2C_SIG"/>
    <property type="match status" value="1"/>
</dbReference>
<comment type="cofactor">
    <cofactor evidence="1">
        <name>Mg(2+)</name>
        <dbReference type="ChEBI" id="CHEBI:18420"/>
    </cofactor>
</comment>
<keyword evidence="5" id="KW-1185">Reference proteome</keyword>
<dbReference type="InterPro" id="IPR039123">
    <property type="entry name" value="PPTC7"/>
</dbReference>
<evidence type="ECO:0000313" key="5">
    <source>
        <dbReference type="Proteomes" id="UP000186817"/>
    </source>
</evidence>
<proteinExistence type="inferred from homology"/>
<dbReference type="InterPro" id="IPR036457">
    <property type="entry name" value="PPM-type-like_dom_sf"/>
</dbReference>
<dbReference type="Gene3D" id="3.60.40.10">
    <property type="entry name" value="PPM-type phosphatase domain"/>
    <property type="match status" value="1"/>
</dbReference>
<dbReference type="EMBL" id="LSRX01000023">
    <property type="protein sequence ID" value="OLQ13767.1"/>
    <property type="molecule type" value="Genomic_DNA"/>
</dbReference>
<sequence>MIALLIPKALRPIKVHAQASLKFLLRKKLRQARGENEKTPSTPTPLPLPKELQEPKDQGNGLEHETHSFNRQISAPAAVNKELSLKEALKKTDEKKKKGVQDYSPASDVPKMRREAKSTVLFPHASTYPGCGRQLPAYWPDYVLDLFQNVRREQMPPVSPAECGFRLLCGSHQMPHPQKASSGGEDSYFLCANGSAAGVADGVGEWQWRFGLDPRAFADELMQGARTTGEQTQFQAGLEAEARAKLMLSEGYKTTRSFGSATALVAALDPTGQPKLGVANLGDSGLRVLRWKSPSECTDSSPGVFVAHRTCEQQHAFNCPYQLARLPEPKDYADLRAQGLNSLVKAVEKSGSAKQDTPCDADTYTFEVQEGDVLLLGTDGVFDNLHDHEVCELAQAPLEAAFRNREKATAWSIDPARLAHAFAEAARARSQDSSAKTPFGHCARNAGLQHMGGKMDDITVVVGMVVKV</sequence>
<feature type="domain" description="PPM-type phosphatase" evidence="3">
    <location>
        <begin position="171"/>
        <end position="465"/>
    </location>
</feature>
<feature type="region of interest" description="Disordered" evidence="2">
    <location>
        <begin position="31"/>
        <end position="64"/>
    </location>
</feature>
<dbReference type="EC" id="3.1.3.16" evidence="1"/>
<dbReference type="SUPFAM" id="SSF81606">
    <property type="entry name" value="PP2C-like"/>
    <property type="match status" value="1"/>
</dbReference>
<dbReference type="InterPro" id="IPR001932">
    <property type="entry name" value="PPM-type_phosphatase-like_dom"/>
</dbReference>
<evidence type="ECO:0000256" key="1">
    <source>
        <dbReference type="RuleBase" id="RU366020"/>
    </source>
</evidence>
<keyword evidence="1" id="KW-0479">Metal-binding</keyword>
<evidence type="ECO:0000256" key="2">
    <source>
        <dbReference type="SAM" id="MobiDB-lite"/>
    </source>
</evidence>
<gene>
    <name evidence="4" type="ORF">AK812_SmicGene2168</name>
</gene>
<dbReference type="PROSITE" id="PS51746">
    <property type="entry name" value="PPM_2"/>
    <property type="match status" value="1"/>
</dbReference>
<feature type="compositionally biased region" description="Basic and acidic residues" evidence="2">
    <location>
        <begin position="51"/>
        <end position="64"/>
    </location>
</feature>
<comment type="caution">
    <text evidence="4">The sequence shown here is derived from an EMBL/GenBank/DDBJ whole genome shotgun (WGS) entry which is preliminary data.</text>
</comment>
<organism evidence="4 5">
    <name type="scientific">Symbiodinium microadriaticum</name>
    <name type="common">Dinoflagellate</name>
    <name type="synonym">Zooxanthella microadriatica</name>
    <dbReference type="NCBI Taxonomy" id="2951"/>
    <lineage>
        <taxon>Eukaryota</taxon>
        <taxon>Sar</taxon>
        <taxon>Alveolata</taxon>
        <taxon>Dinophyceae</taxon>
        <taxon>Suessiales</taxon>
        <taxon>Symbiodiniaceae</taxon>
        <taxon>Symbiodinium</taxon>
    </lineage>
</organism>
<dbReference type="Proteomes" id="UP000186817">
    <property type="component" value="Unassembled WGS sequence"/>
</dbReference>